<gene>
    <name evidence="2" type="ORF">F5878DRAFT_365191</name>
</gene>
<dbReference type="InterPro" id="IPR036047">
    <property type="entry name" value="F-box-like_dom_sf"/>
</dbReference>
<feature type="domain" description="F-box" evidence="1">
    <location>
        <begin position="22"/>
        <end position="66"/>
    </location>
</feature>
<reference evidence="2" key="1">
    <citation type="submission" date="2022-08" db="EMBL/GenBank/DDBJ databases">
        <authorList>
            <consortium name="DOE Joint Genome Institute"/>
            <person name="Min B."/>
            <person name="Riley R."/>
            <person name="Sierra-Patev S."/>
            <person name="Naranjo-Ortiz M."/>
            <person name="Looney B."/>
            <person name="Konkel Z."/>
            <person name="Slot J.C."/>
            <person name="Sakamoto Y."/>
            <person name="Steenwyk J.L."/>
            <person name="Rokas A."/>
            <person name="Carro J."/>
            <person name="Camarero S."/>
            <person name="Ferreira P."/>
            <person name="Molpeceres G."/>
            <person name="Ruiz-Duenas F.J."/>
            <person name="Serrano A."/>
            <person name="Henrissat B."/>
            <person name="Drula E."/>
            <person name="Hughes K.W."/>
            <person name="Mata J.L."/>
            <person name="Ishikawa N.K."/>
            <person name="Vargas-Isla R."/>
            <person name="Ushijima S."/>
            <person name="Smith C.A."/>
            <person name="Ahrendt S."/>
            <person name="Andreopoulos W."/>
            <person name="He G."/>
            <person name="Labutti K."/>
            <person name="Lipzen A."/>
            <person name="Ng V."/>
            <person name="Sandor L."/>
            <person name="Barry K."/>
            <person name="Martinez A.T."/>
            <person name="Xiao Y."/>
            <person name="Gibbons J.G."/>
            <person name="Terashima K."/>
            <person name="Hibbett D.S."/>
            <person name="Grigoriev I.V."/>
        </authorList>
    </citation>
    <scope>NUCLEOTIDE SEQUENCE</scope>
    <source>
        <strain evidence="2">TFB9207</strain>
    </source>
</reference>
<comment type="caution">
    <text evidence="2">The sequence shown here is derived from an EMBL/GenBank/DDBJ whole genome shotgun (WGS) entry which is preliminary data.</text>
</comment>
<dbReference type="AlphaFoldDB" id="A0AA38P0Y8"/>
<sequence>MALTSSCSSSQPPGRNTQLVVPPELLAQIFSFSPPLTFQSPANYTQVCSQWRAVARALPEIWTTLTIVTPTKLIQTRADVISFEEALTDWISCSSNLTIDFTIRDRPNSRRFGPEGWDALYVRVYKRIVVRYSNKWRRLITPNSWNAWNFLSKFQTQPTLSALEELTISVHVQTGWRDYSKPPFLGSKHLHKLHLNINNDEEDHCCFLGDLISETVNVLTVNSAGHSGLYGYSLRQLLDQDQLQRITHLSLSRICWLDVASRPLVYGMITLKNLQELVVNGSICGLCGLLAMLTAPSLLRLGLSATVFASDQRHGPIVGPALLSFMRRKRSTHLACGLLTLALTGLSPDDWHQAMAFSSLFDILSTDAASTIQELHIQSDVRFRQPITASLMEMLRYDSENPSNQILPHLTTFSAYDLYDSSLPAQSFFADFVHSRWWPDISKSDQ</sequence>
<dbReference type="InterPro" id="IPR001810">
    <property type="entry name" value="F-box_dom"/>
</dbReference>
<dbReference type="SUPFAM" id="SSF52047">
    <property type="entry name" value="RNI-like"/>
    <property type="match status" value="1"/>
</dbReference>
<dbReference type="Proteomes" id="UP001163846">
    <property type="component" value="Unassembled WGS sequence"/>
</dbReference>
<dbReference type="SUPFAM" id="SSF81383">
    <property type="entry name" value="F-box domain"/>
    <property type="match status" value="1"/>
</dbReference>
<dbReference type="Gene3D" id="1.20.1280.50">
    <property type="match status" value="1"/>
</dbReference>
<proteinExistence type="predicted"/>
<organism evidence="2 3">
    <name type="scientific">Lentinula raphanica</name>
    <dbReference type="NCBI Taxonomy" id="153919"/>
    <lineage>
        <taxon>Eukaryota</taxon>
        <taxon>Fungi</taxon>
        <taxon>Dikarya</taxon>
        <taxon>Basidiomycota</taxon>
        <taxon>Agaricomycotina</taxon>
        <taxon>Agaricomycetes</taxon>
        <taxon>Agaricomycetidae</taxon>
        <taxon>Agaricales</taxon>
        <taxon>Marasmiineae</taxon>
        <taxon>Omphalotaceae</taxon>
        <taxon>Lentinula</taxon>
    </lineage>
</organism>
<evidence type="ECO:0000259" key="1">
    <source>
        <dbReference type="Pfam" id="PF12937"/>
    </source>
</evidence>
<dbReference type="Pfam" id="PF12937">
    <property type="entry name" value="F-box-like"/>
    <property type="match status" value="1"/>
</dbReference>
<dbReference type="EMBL" id="MU806550">
    <property type="protein sequence ID" value="KAJ3834308.1"/>
    <property type="molecule type" value="Genomic_DNA"/>
</dbReference>
<accession>A0AA38P0Y8</accession>
<keyword evidence="3" id="KW-1185">Reference proteome</keyword>
<name>A0AA38P0Y8_9AGAR</name>
<evidence type="ECO:0000313" key="3">
    <source>
        <dbReference type="Proteomes" id="UP001163846"/>
    </source>
</evidence>
<evidence type="ECO:0000313" key="2">
    <source>
        <dbReference type="EMBL" id="KAJ3834308.1"/>
    </source>
</evidence>
<protein>
    <recommendedName>
        <fullName evidence="1">F-box domain-containing protein</fullName>
    </recommendedName>
</protein>